<dbReference type="PANTHER" id="PTHR30204:SF96">
    <property type="entry name" value="CHROMOSOME-ANCHORING PROTEIN RACA"/>
    <property type="match status" value="1"/>
</dbReference>
<dbReference type="InterPro" id="IPR000551">
    <property type="entry name" value="MerR-type_HTH_dom"/>
</dbReference>
<reference evidence="3 4" key="1">
    <citation type="submission" date="2015-05" db="EMBL/GenBank/DDBJ databases">
        <title>Comparison of genome.</title>
        <authorList>
            <person name="Zheng Z."/>
            <person name="Sun M."/>
        </authorList>
    </citation>
    <scope>NUCLEOTIDE SEQUENCE [LARGE SCALE GENOMIC DNA]</scope>
    <source>
        <strain evidence="3 4">G25-74</strain>
    </source>
</reference>
<feature type="domain" description="HTH merR-type" evidence="2">
    <location>
        <begin position="6"/>
        <end position="75"/>
    </location>
</feature>
<proteinExistence type="predicted"/>
<dbReference type="PANTHER" id="PTHR30204">
    <property type="entry name" value="REDOX-CYCLING DRUG-SENSING TRANSCRIPTIONAL ACTIVATOR SOXR"/>
    <property type="match status" value="1"/>
</dbReference>
<dbReference type="SUPFAM" id="SSF46955">
    <property type="entry name" value="Putative DNA-binding domain"/>
    <property type="match status" value="1"/>
</dbReference>
<dbReference type="Pfam" id="PF13411">
    <property type="entry name" value="MerR_1"/>
    <property type="match status" value="1"/>
</dbReference>
<dbReference type="CDD" id="cd01106">
    <property type="entry name" value="HTH_TipAL-Mta"/>
    <property type="match status" value="1"/>
</dbReference>
<dbReference type="InterPro" id="IPR012925">
    <property type="entry name" value="TipAS_dom"/>
</dbReference>
<dbReference type="OrthoDB" id="1894615at2"/>
<dbReference type="Pfam" id="PF07739">
    <property type="entry name" value="TipAS"/>
    <property type="match status" value="1"/>
</dbReference>
<evidence type="ECO:0000256" key="1">
    <source>
        <dbReference type="ARBA" id="ARBA00023125"/>
    </source>
</evidence>
<dbReference type="EMBL" id="LDJR01000060">
    <property type="protein sequence ID" value="OAK67309.1"/>
    <property type="molecule type" value="Genomic_DNA"/>
</dbReference>
<name>A0A177ZIK4_9BACI</name>
<evidence type="ECO:0000313" key="4">
    <source>
        <dbReference type="Proteomes" id="UP000077881"/>
    </source>
</evidence>
<dbReference type="RefSeq" id="WP_064468746.1">
    <property type="nucleotide sequence ID" value="NZ_JAGGKH010000004.1"/>
</dbReference>
<dbReference type="InterPro" id="IPR047057">
    <property type="entry name" value="MerR_fam"/>
</dbReference>
<gene>
    <name evidence="3" type="ORF">ABB05_19330</name>
</gene>
<dbReference type="PATRIC" id="fig|217031.6.peg.4196"/>
<comment type="caution">
    <text evidence="3">The sequence shown here is derived from an EMBL/GenBank/DDBJ whole genome shotgun (WGS) entry which is preliminary data.</text>
</comment>
<dbReference type="Gene3D" id="1.10.1660.10">
    <property type="match status" value="1"/>
</dbReference>
<sequence length="258" mass="30264">MSKDKKYLIGEFSKKTRTSIRTLHYYDEIGLLKAEKAPQSGRRLYTDQDVLKLQKIIVFKFLGYRLEEIATMMNEERYDSSLKESLQTQKQALVEKKDHIETALKAIDRTVTLLEEVEEVNSDILMSLVQNIQTESEQRLWIEQLAPNEVIDQLFDKTEEEMLALDIEFIELSNEIKRLMNRPFDDPEVQKLVEKHMEATMEFVGEEAMGVLGELSELAVEDFEKIIPSPYTEEEEKWLQQAMEHYMIQVGIYTPDKE</sequence>
<dbReference type="STRING" id="217031.ABB05_19330"/>
<dbReference type="Gene3D" id="6.10.250.360">
    <property type="match status" value="1"/>
</dbReference>
<dbReference type="Proteomes" id="UP000077881">
    <property type="component" value="Unassembled WGS sequence"/>
</dbReference>
<dbReference type="GO" id="GO:0003677">
    <property type="term" value="F:DNA binding"/>
    <property type="evidence" value="ECO:0007669"/>
    <property type="project" value="UniProtKB-KW"/>
</dbReference>
<evidence type="ECO:0000313" key="3">
    <source>
        <dbReference type="EMBL" id="OAK67309.1"/>
    </source>
</evidence>
<dbReference type="SMART" id="SM00422">
    <property type="entry name" value="HTH_MERR"/>
    <property type="match status" value="1"/>
</dbReference>
<protein>
    <submittedName>
        <fullName evidence="3">MerR family transcriptional regulator</fullName>
    </submittedName>
</protein>
<dbReference type="PROSITE" id="PS50937">
    <property type="entry name" value="HTH_MERR_2"/>
    <property type="match status" value="1"/>
</dbReference>
<dbReference type="InterPro" id="IPR009061">
    <property type="entry name" value="DNA-bd_dom_put_sf"/>
</dbReference>
<evidence type="ECO:0000259" key="2">
    <source>
        <dbReference type="PROSITE" id="PS50937"/>
    </source>
</evidence>
<organism evidence="3 4">
    <name type="scientific">Lederbergia galactosidilytica</name>
    <dbReference type="NCBI Taxonomy" id="217031"/>
    <lineage>
        <taxon>Bacteria</taxon>
        <taxon>Bacillati</taxon>
        <taxon>Bacillota</taxon>
        <taxon>Bacilli</taxon>
        <taxon>Bacillales</taxon>
        <taxon>Bacillaceae</taxon>
        <taxon>Lederbergia</taxon>
    </lineage>
</organism>
<keyword evidence="1" id="KW-0238">DNA-binding</keyword>
<accession>A0A177ZIK4</accession>
<keyword evidence="4" id="KW-1185">Reference proteome</keyword>
<dbReference type="AlphaFoldDB" id="A0A177ZIK4"/>
<dbReference type="GO" id="GO:0003700">
    <property type="term" value="F:DNA-binding transcription factor activity"/>
    <property type="evidence" value="ECO:0007669"/>
    <property type="project" value="InterPro"/>
</dbReference>